<organism evidence="3 4">
    <name type="scientific">Mycena alexandri</name>
    <dbReference type="NCBI Taxonomy" id="1745969"/>
    <lineage>
        <taxon>Eukaryota</taxon>
        <taxon>Fungi</taxon>
        <taxon>Dikarya</taxon>
        <taxon>Basidiomycota</taxon>
        <taxon>Agaricomycotina</taxon>
        <taxon>Agaricomycetes</taxon>
        <taxon>Agaricomycetidae</taxon>
        <taxon>Agaricales</taxon>
        <taxon>Marasmiineae</taxon>
        <taxon>Mycenaceae</taxon>
        <taxon>Mycena</taxon>
    </lineage>
</organism>
<evidence type="ECO:0000313" key="4">
    <source>
        <dbReference type="Proteomes" id="UP001218188"/>
    </source>
</evidence>
<evidence type="ECO:0008006" key="5">
    <source>
        <dbReference type="Google" id="ProtNLM"/>
    </source>
</evidence>
<feature type="region of interest" description="Disordered" evidence="1">
    <location>
        <begin position="31"/>
        <end position="55"/>
    </location>
</feature>
<keyword evidence="4" id="KW-1185">Reference proteome</keyword>
<keyword evidence="2" id="KW-0812">Transmembrane</keyword>
<name>A0AAD6XCU3_9AGAR</name>
<keyword evidence="2" id="KW-1133">Transmembrane helix</keyword>
<accession>A0AAD6XCU3</accession>
<evidence type="ECO:0000313" key="3">
    <source>
        <dbReference type="EMBL" id="KAJ7040584.1"/>
    </source>
</evidence>
<evidence type="ECO:0000256" key="2">
    <source>
        <dbReference type="SAM" id="Phobius"/>
    </source>
</evidence>
<gene>
    <name evidence="3" type="ORF">C8F04DRAFT_239882</name>
</gene>
<reference evidence="3" key="1">
    <citation type="submission" date="2023-03" db="EMBL/GenBank/DDBJ databases">
        <title>Massive genome expansion in bonnet fungi (Mycena s.s.) driven by repeated elements and novel gene families across ecological guilds.</title>
        <authorList>
            <consortium name="Lawrence Berkeley National Laboratory"/>
            <person name="Harder C.B."/>
            <person name="Miyauchi S."/>
            <person name="Viragh M."/>
            <person name="Kuo A."/>
            <person name="Thoen E."/>
            <person name="Andreopoulos B."/>
            <person name="Lu D."/>
            <person name="Skrede I."/>
            <person name="Drula E."/>
            <person name="Henrissat B."/>
            <person name="Morin E."/>
            <person name="Kohler A."/>
            <person name="Barry K."/>
            <person name="LaButti K."/>
            <person name="Morin E."/>
            <person name="Salamov A."/>
            <person name="Lipzen A."/>
            <person name="Mereny Z."/>
            <person name="Hegedus B."/>
            <person name="Baldrian P."/>
            <person name="Stursova M."/>
            <person name="Weitz H."/>
            <person name="Taylor A."/>
            <person name="Grigoriev I.V."/>
            <person name="Nagy L.G."/>
            <person name="Martin F."/>
            <person name="Kauserud H."/>
        </authorList>
    </citation>
    <scope>NUCLEOTIDE SEQUENCE</scope>
    <source>
        <strain evidence="3">CBHHK200</strain>
    </source>
</reference>
<keyword evidence="2" id="KW-0472">Membrane</keyword>
<feature type="transmembrane region" description="Helical" evidence="2">
    <location>
        <begin position="128"/>
        <end position="150"/>
    </location>
</feature>
<dbReference type="Proteomes" id="UP001218188">
    <property type="component" value="Unassembled WGS sequence"/>
</dbReference>
<proteinExistence type="predicted"/>
<feature type="transmembrane region" description="Helical" evidence="2">
    <location>
        <begin position="68"/>
        <end position="89"/>
    </location>
</feature>
<sequence>MTPISIPVAKQSSMDLYTDHGQADEKTRAFHHSHDRPYDHDDPEASQWSSRPNAAGHKHCHNGRLKGILIPALVAIVALSGLFAIICFLGETAGDPSEMIEGIFQVKRAVDGGDSTGSTGSTFTKHKLYLIVVFVGLFVVVILGIMLSAWCCKGAFENPCCCPCYLCACCGGLACLECIGCGLCAEGVEQM</sequence>
<evidence type="ECO:0000256" key="1">
    <source>
        <dbReference type="SAM" id="MobiDB-lite"/>
    </source>
</evidence>
<protein>
    <recommendedName>
        <fullName evidence="5">Transmembrane protein</fullName>
    </recommendedName>
</protein>
<dbReference type="AlphaFoldDB" id="A0AAD6XCU3"/>
<comment type="caution">
    <text evidence="3">The sequence shown here is derived from an EMBL/GenBank/DDBJ whole genome shotgun (WGS) entry which is preliminary data.</text>
</comment>
<dbReference type="EMBL" id="JARJCM010000021">
    <property type="protein sequence ID" value="KAJ7040584.1"/>
    <property type="molecule type" value="Genomic_DNA"/>
</dbReference>